<evidence type="ECO:0000256" key="1">
    <source>
        <dbReference type="SAM" id="Coils"/>
    </source>
</evidence>
<comment type="caution">
    <text evidence="4">The sequence shown here is derived from an EMBL/GenBank/DDBJ whole genome shotgun (WGS) entry which is preliminary data.</text>
</comment>
<dbReference type="Pfam" id="PF18788">
    <property type="entry name" value="DarA_N"/>
    <property type="match status" value="1"/>
</dbReference>
<sequence length="1332" mass="146468">MLDQMLFKAQFTTGQTIRLNTADGVLLDSCDANIGVLQGKVRTVPAILCDGATADDQWKILNIVNGSGMFLDHVAIKGAVSDEQAHRLCQKYLTEARKGVVKNQIPVTDNGLKTFLDSATLPHKTAYFLGADAMLLDAQGTVSPVIWDENDQLVSHGGRLSQVMFDMAGCDIQGTLLEQVSPRDIIAMLVDEDSEGVMLDAMIIKYNKLEMVTQKLAEALKATDTEEFFVKTVTPIEPFKRQGVVNVGAIFEMSDSQTITVLFNNPDTTPGKLTGTDVLTSWKWILNKRDVTAILQPRAVDARKYPQIAARMFKVLAKNHDRFKRAQALKNKDELLLNELVAQVEAAQLELRTLQQQGIEIQQQIDGAMIRKQQETEALAMQQKDAVDPVSLEDEAKAGADKFHEGLKADLDQNQEAKTAVIAKLNEIVMRLINEHGFSKPEGSTQAEWHVELESDNGYDLEIATDEDEENPEIELSSMRLIVDTIDTTESVDYIVKAIAQRAFERDFDFSNEGEIEDETSPYLGKTGDYAFTVEQLKKAAVACGLDIVFADFNQTEATAGLFDSIDHQGQLIYGITAQIGKDGNVLARASVDFDGNLDLLKGNSGSESIAAFTTDQATQVNIAEILQKLVAEAAQVPELTGDEFGEFNLPEDKKELRAVVKTALSEMIGNAYPCPALNADVEIRKNGVKKILSLSSDARKLQALAALKDLLANAELAESMPSYDAGESNIKAYHILTAPLVLKEEKVEVRFVIREDDKGHYHYDHTISPNMFKNAKSPLLDGLHAVTLLTAGAIQDKLDPLTHIGSYRLNDSIETEQNNVNAMLDSVGADGEVLNMFIKVLENEQNEQNVQMNNDQAELKKSVYAIKSANPRARKAAGTVTIQPVEGGLYEVLINLDGVGGQYAGDLEGTKAWLTHRMMGMGEAMGDKSYTFADMAVKLSLVIGADVLGIVASDNPYENAGAIDLVKALIAELHANGWEKAGSTAVIEVQVKGQSDRLKLQFDPFRKSGEIALNNTADEDIQTFTLPEASEQGIKTKAKEIMLFVQGYATAAPVDEITDATQAGDYAKIMNDEEQLKEWQDPLDSFFQSRLIDTRNALRDLGWTGERFKDLSKNGYTLKMDLKQVGGGANLVGVTYSIPGTAFNLRDDLSLVAQDLAGLINNAVPAQVENEQNVQMNNEAPAGIVLKKEAEDAYRMLDHIILDLQGHTPSEFKNADVPGKFKPWIEKAEAVLQRKFRDEKYRAEIEDSIKRANETIDRWNQVNAAEQPTEANQDQQFLNDVIAGNVDLLSEDTANRIEQIGENLEPAHEALFEQAIEAYSQAALKNAQTIA</sequence>
<gene>
    <name evidence="4" type="ORF">J2X86_002434</name>
</gene>
<protein>
    <recommendedName>
        <fullName evidence="6">Defence against restriction A N-terminal domain-containing protein</fullName>
    </recommendedName>
</protein>
<evidence type="ECO:0000313" key="4">
    <source>
        <dbReference type="EMBL" id="MDR6630379.1"/>
    </source>
</evidence>
<feature type="domain" description="Large polyvalent protein-associated" evidence="3">
    <location>
        <begin position="652"/>
        <end position="764"/>
    </location>
</feature>
<proteinExistence type="predicted"/>
<feature type="domain" description="Defence against restriction A N-terminal" evidence="2">
    <location>
        <begin position="197"/>
        <end position="319"/>
    </location>
</feature>
<dbReference type="Proteomes" id="UP001262767">
    <property type="component" value="Unassembled WGS sequence"/>
</dbReference>
<evidence type="ECO:0008006" key="6">
    <source>
        <dbReference type="Google" id="ProtNLM"/>
    </source>
</evidence>
<keyword evidence="1" id="KW-0175">Coiled coil</keyword>
<name>A0AAW8LMY9_ACILW</name>
<evidence type="ECO:0000259" key="3">
    <source>
        <dbReference type="Pfam" id="PF18798"/>
    </source>
</evidence>
<dbReference type="InterPro" id="IPR040824">
    <property type="entry name" value="LPD3"/>
</dbReference>
<accession>A0AAW8LMY9</accession>
<evidence type="ECO:0000313" key="5">
    <source>
        <dbReference type="Proteomes" id="UP001262767"/>
    </source>
</evidence>
<dbReference type="EMBL" id="JAVDSC010000012">
    <property type="protein sequence ID" value="MDR6630379.1"/>
    <property type="molecule type" value="Genomic_DNA"/>
</dbReference>
<evidence type="ECO:0000259" key="2">
    <source>
        <dbReference type="Pfam" id="PF18788"/>
    </source>
</evidence>
<feature type="coiled-coil region" evidence="1">
    <location>
        <begin position="330"/>
        <end position="364"/>
    </location>
</feature>
<dbReference type="RefSeq" id="WP_310077878.1">
    <property type="nucleotide sequence ID" value="NZ_JAVDSC010000012.1"/>
</dbReference>
<organism evidence="4 5">
    <name type="scientific">Acinetobacter lwoffii</name>
    <dbReference type="NCBI Taxonomy" id="28090"/>
    <lineage>
        <taxon>Bacteria</taxon>
        <taxon>Pseudomonadati</taxon>
        <taxon>Pseudomonadota</taxon>
        <taxon>Gammaproteobacteria</taxon>
        <taxon>Moraxellales</taxon>
        <taxon>Moraxellaceae</taxon>
        <taxon>Acinetobacter</taxon>
    </lineage>
</organism>
<reference evidence="4" key="1">
    <citation type="submission" date="2023-07" db="EMBL/GenBank/DDBJ databases">
        <title>Sorghum-associated microbial communities from plants grown in Nebraska, USA.</title>
        <authorList>
            <person name="Schachtman D."/>
        </authorList>
    </citation>
    <scope>NUCLEOTIDE SEQUENCE</scope>
    <source>
        <strain evidence="4">BE44</strain>
    </source>
</reference>
<dbReference type="Pfam" id="PF18798">
    <property type="entry name" value="LPD3"/>
    <property type="match status" value="1"/>
</dbReference>
<dbReference type="InterPro" id="IPR041140">
    <property type="entry name" value="DarA_N"/>
</dbReference>